<dbReference type="RefSeq" id="WP_289402299.1">
    <property type="nucleotide sequence ID" value="NZ_JAQIBC010000007.1"/>
</dbReference>
<keyword evidence="1" id="KW-0732">Signal</keyword>
<evidence type="ECO:0008006" key="4">
    <source>
        <dbReference type="Google" id="ProtNLM"/>
    </source>
</evidence>
<name>A0ABT7QTI6_9BACT</name>
<dbReference type="EMBL" id="JAQIBC010000007">
    <property type="protein sequence ID" value="MDM5264392.1"/>
    <property type="molecule type" value="Genomic_DNA"/>
</dbReference>
<feature type="chain" id="PRO_5046744284" description="Lipoprotein" evidence="1">
    <location>
        <begin position="24"/>
        <end position="95"/>
    </location>
</feature>
<reference evidence="2" key="1">
    <citation type="submission" date="2023-01" db="EMBL/GenBank/DDBJ databases">
        <title>Sulfurovum sp. XTW-4 genome assembly.</title>
        <authorList>
            <person name="Wang J."/>
        </authorList>
    </citation>
    <scope>NUCLEOTIDE SEQUENCE</scope>
    <source>
        <strain evidence="2">XTW-4</strain>
    </source>
</reference>
<comment type="caution">
    <text evidence="2">The sequence shown here is derived from an EMBL/GenBank/DDBJ whole genome shotgun (WGS) entry which is preliminary data.</text>
</comment>
<keyword evidence="3" id="KW-1185">Reference proteome</keyword>
<evidence type="ECO:0000313" key="3">
    <source>
        <dbReference type="Proteomes" id="UP001169066"/>
    </source>
</evidence>
<feature type="signal peptide" evidence="1">
    <location>
        <begin position="1"/>
        <end position="23"/>
    </location>
</feature>
<sequence length="95" mass="9968">MKNTYIKHIALTVLMGLFLNACGGGSSSSSTNYSSATLKVPSCGITDDLGKSVAEDVTGKTIQKMEDGAEVRIWHSPDSTKLACMISGEAVIVDN</sequence>
<proteinExistence type="predicted"/>
<accession>A0ABT7QTI6</accession>
<dbReference type="Proteomes" id="UP001169066">
    <property type="component" value="Unassembled WGS sequence"/>
</dbReference>
<protein>
    <recommendedName>
        <fullName evidence="4">Lipoprotein</fullName>
    </recommendedName>
</protein>
<organism evidence="2 3">
    <name type="scientific">Sulfurovum xiamenensis</name>
    <dbReference type="NCBI Taxonomy" id="3019066"/>
    <lineage>
        <taxon>Bacteria</taxon>
        <taxon>Pseudomonadati</taxon>
        <taxon>Campylobacterota</taxon>
        <taxon>Epsilonproteobacteria</taxon>
        <taxon>Campylobacterales</taxon>
        <taxon>Sulfurovaceae</taxon>
        <taxon>Sulfurovum</taxon>
    </lineage>
</organism>
<evidence type="ECO:0000313" key="2">
    <source>
        <dbReference type="EMBL" id="MDM5264392.1"/>
    </source>
</evidence>
<gene>
    <name evidence="2" type="ORF">PF327_09310</name>
</gene>
<evidence type="ECO:0000256" key="1">
    <source>
        <dbReference type="SAM" id="SignalP"/>
    </source>
</evidence>